<comment type="caution">
    <text evidence="1">The sequence shown here is derived from an EMBL/GenBank/DDBJ whole genome shotgun (WGS) entry which is preliminary data.</text>
</comment>
<dbReference type="EMBL" id="CAJVQB010001608">
    <property type="protein sequence ID" value="CAG8542956.1"/>
    <property type="molecule type" value="Genomic_DNA"/>
</dbReference>
<gene>
    <name evidence="1" type="ORF">GMARGA_LOCUS4174</name>
</gene>
<evidence type="ECO:0000313" key="2">
    <source>
        <dbReference type="Proteomes" id="UP000789901"/>
    </source>
</evidence>
<name>A0ABM8W743_GIGMA</name>
<sequence length="74" mass="8982">KELKKLEKELRSRYRDKKEFRKECVKLELARYCIKENEYYIALNTLKNITCQNQVNKAQALELTKTCQKKLKKN</sequence>
<proteinExistence type="predicted"/>
<protein>
    <submittedName>
        <fullName evidence="1">22282_t:CDS:1</fullName>
    </submittedName>
</protein>
<organism evidence="1 2">
    <name type="scientific">Gigaspora margarita</name>
    <dbReference type="NCBI Taxonomy" id="4874"/>
    <lineage>
        <taxon>Eukaryota</taxon>
        <taxon>Fungi</taxon>
        <taxon>Fungi incertae sedis</taxon>
        <taxon>Mucoromycota</taxon>
        <taxon>Glomeromycotina</taxon>
        <taxon>Glomeromycetes</taxon>
        <taxon>Diversisporales</taxon>
        <taxon>Gigasporaceae</taxon>
        <taxon>Gigaspora</taxon>
    </lineage>
</organism>
<accession>A0ABM8W743</accession>
<keyword evidence="2" id="KW-1185">Reference proteome</keyword>
<reference evidence="1 2" key="1">
    <citation type="submission" date="2021-06" db="EMBL/GenBank/DDBJ databases">
        <authorList>
            <person name="Kallberg Y."/>
            <person name="Tangrot J."/>
            <person name="Rosling A."/>
        </authorList>
    </citation>
    <scope>NUCLEOTIDE SEQUENCE [LARGE SCALE GENOMIC DNA]</scope>
    <source>
        <strain evidence="1 2">120-4 pot B 10/14</strain>
    </source>
</reference>
<evidence type="ECO:0000313" key="1">
    <source>
        <dbReference type="EMBL" id="CAG8542956.1"/>
    </source>
</evidence>
<feature type="non-terminal residue" evidence="1">
    <location>
        <position position="1"/>
    </location>
</feature>
<dbReference type="Proteomes" id="UP000789901">
    <property type="component" value="Unassembled WGS sequence"/>
</dbReference>